<dbReference type="PANTHER" id="PTHR14969:SF13">
    <property type="entry name" value="AT30094P"/>
    <property type="match status" value="1"/>
</dbReference>
<sequence>MYRQSTPFTRYLLHIAVAVILIPFILLIMGYLAWIIGIEPLFRLDVRLQSLIFPISGDTLYRLLPAALLITTLGSFWITLLAALASALWFWIRRRNKFIAVSILVSFAAMWLLNLAVKALLQRDRPSLQHLTEAAGYSFPSGHAMIAMGFYGLLFAIWTIHNRIRGRSVVFPLLTGALLILLIGLSRIYLGVHYPSDVAGGYIAGALWLCFTLPPMYAWIKNSRDPGK</sequence>
<feature type="transmembrane region" description="Helical" evidence="1">
    <location>
        <begin position="202"/>
        <end position="220"/>
    </location>
</feature>
<dbReference type="SUPFAM" id="SSF48317">
    <property type="entry name" value="Acid phosphatase/Vanadium-dependent haloperoxidase"/>
    <property type="match status" value="1"/>
</dbReference>
<keyword evidence="1" id="KW-1133">Transmembrane helix</keyword>
<feature type="transmembrane region" description="Helical" evidence="1">
    <location>
        <begin position="66"/>
        <end position="91"/>
    </location>
</feature>
<dbReference type="InterPro" id="IPR036938">
    <property type="entry name" value="PAP2/HPO_sf"/>
</dbReference>
<evidence type="ECO:0000256" key="1">
    <source>
        <dbReference type="SAM" id="Phobius"/>
    </source>
</evidence>
<protein>
    <submittedName>
        <fullName evidence="3">Phosphatase PAP2 family protein</fullName>
    </submittedName>
</protein>
<comment type="caution">
    <text evidence="3">The sequence shown here is derived from an EMBL/GenBank/DDBJ whole genome shotgun (WGS) entry which is preliminary data.</text>
</comment>
<organism evidence="3 4">
    <name type="scientific">Paenibacillus zeirhizosphaerae</name>
    <dbReference type="NCBI Taxonomy" id="2987519"/>
    <lineage>
        <taxon>Bacteria</taxon>
        <taxon>Bacillati</taxon>
        <taxon>Bacillota</taxon>
        <taxon>Bacilli</taxon>
        <taxon>Bacillales</taxon>
        <taxon>Paenibacillaceae</taxon>
        <taxon>Paenibacillus</taxon>
    </lineage>
</organism>
<name>A0ABT9FUA7_9BACL</name>
<dbReference type="Proteomes" id="UP001241848">
    <property type="component" value="Unassembled WGS sequence"/>
</dbReference>
<keyword evidence="4" id="KW-1185">Reference proteome</keyword>
<dbReference type="RefSeq" id="WP_305755696.1">
    <property type="nucleotide sequence ID" value="NZ_JAPCKK010000017.1"/>
</dbReference>
<dbReference type="Pfam" id="PF01569">
    <property type="entry name" value="PAP2"/>
    <property type="match status" value="1"/>
</dbReference>
<dbReference type="CDD" id="cd03392">
    <property type="entry name" value="PAP2_like_2"/>
    <property type="match status" value="1"/>
</dbReference>
<keyword evidence="1" id="KW-0812">Transmembrane</keyword>
<dbReference type="Gene3D" id="1.20.144.10">
    <property type="entry name" value="Phosphatidic acid phosphatase type 2/haloperoxidase"/>
    <property type="match status" value="1"/>
</dbReference>
<dbReference type="InterPro" id="IPR000326">
    <property type="entry name" value="PAP2/HPO"/>
</dbReference>
<proteinExistence type="predicted"/>
<feature type="transmembrane region" description="Helical" evidence="1">
    <location>
        <begin position="169"/>
        <end position="190"/>
    </location>
</feature>
<feature type="transmembrane region" description="Helical" evidence="1">
    <location>
        <begin position="137"/>
        <end position="157"/>
    </location>
</feature>
<feature type="transmembrane region" description="Helical" evidence="1">
    <location>
        <begin position="12"/>
        <end position="36"/>
    </location>
</feature>
<reference evidence="3 4" key="1">
    <citation type="submission" date="2022-10" db="EMBL/GenBank/DDBJ databases">
        <title>Paenibacillus description and whole genome data of maize root bacterial community.</title>
        <authorList>
            <person name="Marton D."/>
            <person name="Farkas M."/>
            <person name="Cserhati M."/>
        </authorList>
    </citation>
    <scope>NUCLEOTIDE SEQUENCE [LARGE SCALE GENOMIC DNA]</scope>
    <source>
        <strain evidence="3 4">P96</strain>
    </source>
</reference>
<dbReference type="PANTHER" id="PTHR14969">
    <property type="entry name" value="SPHINGOSINE-1-PHOSPHATE PHOSPHOHYDROLASE"/>
    <property type="match status" value="1"/>
</dbReference>
<gene>
    <name evidence="3" type="ORF">OIN60_15075</name>
</gene>
<dbReference type="SMART" id="SM00014">
    <property type="entry name" value="acidPPc"/>
    <property type="match status" value="1"/>
</dbReference>
<accession>A0ABT9FUA7</accession>
<evidence type="ECO:0000313" key="4">
    <source>
        <dbReference type="Proteomes" id="UP001241848"/>
    </source>
</evidence>
<keyword evidence="1" id="KW-0472">Membrane</keyword>
<feature type="transmembrane region" description="Helical" evidence="1">
    <location>
        <begin position="98"/>
        <end position="117"/>
    </location>
</feature>
<feature type="domain" description="Phosphatidic acid phosphatase type 2/haloperoxidase" evidence="2">
    <location>
        <begin position="99"/>
        <end position="213"/>
    </location>
</feature>
<evidence type="ECO:0000313" key="3">
    <source>
        <dbReference type="EMBL" id="MDP4098081.1"/>
    </source>
</evidence>
<dbReference type="EMBL" id="JAPCKK010000017">
    <property type="protein sequence ID" value="MDP4098081.1"/>
    <property type="molecule type" value="Genomic_DNA"/>
</dbReference>
<evidence type="ECO:0000259" key="2">
    <source>
        <dbReference type="SMART" id="SM00014"/>
    </source>
</evidence>